<name>A0A2H4IB39_9CAUD</name>
<evidence type="ECO:0000313" key="1">
    <source>
        <dbReference type="EMBL" id="ARW58720.1"/>
    </source>
</evidence>
<sequence>MFGTEKFALYTLLNNYAGTGMLAFLRSGSSNNVPKTLADLIASSRAVVDMKYMVQTSDSDNNFQRRFSRARGMLPFGGYGAPRTVSVAGVPTKIYAVYPEYTRITNLVGSSKAANLIVAQGALGIELQALTTAWAVGEMVEYDFGRTLKFRSIYALAVSGFDALYQDTATGVWMPIVLTTGMTEGLDFSARKIRLVCKAAGQNNVFQFYAEQGTAFAQTPITHAVLVPSTIATSSYITVLSAVDDEYLGMVLDINTDFVLDIAQTGKYGHPNISDITIPFIASVGETL</sequence>
<gene>
    <name evidence="1" type="ORF">Y3_080</name>
</gene>
<proteinExistence type="predicted"/>
<evidence type="ECO:0000313" key="2">
    <source>
        <dbReference type="Proteomes" id="UP000240568"/>
    </source>
</evidence>
<dbReference type="Proteomes" id="UP000240568">
    <property type="component" value="Segment"/>
</dbReference>
<keyword evidence="2" id="KW-1185">Reference proteome</keyword>
<protein>
    <submittedName>
        <fullName evidence="1">Uncharacterized protein</fullName>
    </submittedName>
</protein>
<reference evidence="1 2" key="1">
    <citation type="submission" date="2017-04" db="EMBL/GenBank/DDBJ databases">
        <authorList>
            <person name="Afonso C.L."/>
            <person name="Miller P.J."/>
            <person name="Scott M.A."/>
            <person name="Spackman E."/>
            <person name="Goraichik I."/>
            <person name="Dimitrov K.M."/>
            <person name="Suarez D.L."/>
            <person name="Swayne D.E."/>
        </authorList>
    </citation>
    <scope>NUCLEOTIDE SEQUENCE [LARGE SCALE GENOMIC DNA]</scope>
</reference>
<dbReference type="EMBL" id="KY984068">
    <property type="protein sequence ID" value="ARW58720.1"/>
    <property type="molecule type" value="Genomic_DNA"/>
</dbReference>
<accession>A0A2H4IB39</accession>
<organism evidence="1 2">
    <name type="scientific">Erwinia phage vB_EamM_Y3</name>
    <dbReference type="NCBI Taxonomy" id="1983553"/>
    <lineage>
        <taxon>Viruses</taxon>
        <taxon>Duplodnaviria</taxon>
        <taxon>Heunggongvirae</taxon>
        <taxon>Uroviricota</taxon>
        <taxon>Caudoviricetes</taxon>
        <taxon>Sasquatchvirus</taxon>
        <taxon>Sasquatchvirus Y3</taxon>
    </lineage>
</organism>